<protein>
    <submittedName>
        <fullName evidence="1">Uncharacterized protein</fullName>
    </submittedName>
</protein>
<name>A0A4P9XCI8_9FUNG</name>
<organism evidence="1 2">
    <name type="scientific">Caulochytrium protostelioides</name>
    <dbReference type="NCBI Taxonomy" id="1555241"/>
    <lineage>
        <taxon>Eukaryota</taxon>
        <taxon>Fungi</taxon>
        <taxon>Fungi incertae sedis</taxon>
        <taxon>Chytridiomycota</taxon>
        <taxon>Chytridiomycota incertae sedis</taxon>
        <taxon>Chytridiomycetes</taxon>
        <taxon>Caulochytriales</taxon>
        <taxon>Caulochytriaceae</taxon>
        <taxon>Caulochytrium</taxon>
    </lineage>
</organism>
<dbReference type="STRING" id="1555241.A0A4P9XCI8"/>
<keyword evidence="2" id="KW-1185">Reference proteome</keyword>
<gene>
    <name evidence="1" type="ORF">CXG81DRAFT_24461</name>
</gene>
<accession>A0A4P9XCI8</accession>
<evidence type="ECO:0000313" key="1">
    <source>
        <dbReference type="EMBL" id="RKP02861.1"/>
    </source>
</evidence>
<dbReference type="OrthoDB" id="504689at2759"/>
<dbReference type="InterPro" id="IPR029039">
    <property type="entry name" value="Flavoprotein-like_sf"/>
</dbReference>
<dbReference type="Proteomes" id="UP000274922">
    <property type="component" value="Unassembled WGS sequence"/>
</dbReference>
<dbReference type="SUPFAM" id="SSF52218">
    <property type="entry name" value="Flavoproteins"/>
    <property type="match status" value="1"/>
</dbReference>
<proteinExistence type="predicted"/>
<dbReference type="Gene3D" id="3.40.50.360">
    <property type="match status" value="1"/>
</dbReference>
<reference evidence="2" key="1">
    <citation type="journal article" date="2018" name="Nat. Microbiol.">
        <title>Leveraging single-cell genomics to expand the fungal tree of life.</title>
        <authorList>
            <person name="Ahrendt S.R."/>
            <person name="Quandt C.A."/>
            <person name="Ciobanu D."/>
            <person name="Clum A."/>
            <person name="Salamov A."/>
            <person name="Andreopoulos B."/>
            <person name="Cheng J.F."/>
            <person name="Woyke T."/>
            <person name="Pelin A."/>
            <person name="Henrissat B."/>
            <person name="Reynolds N.K."/>
            <person name="Benny G.L."/>
            <person name="Smith M.E."/>
            <person name="James T.Y."/>
            <person name="Grigoriev I.V."/>
        </authorList>
    </citation>
    <scope>NUCLEOTIDE SEQUENCE [LARGE SCALE GENOMIC DNA]</scope>
    <source>
        <strain evidence="2">ATCC 52028</strain>
    </source>
</reference>
<dbReference type="AlphaFoldDB" id="A0A4P9XCI8"/>
<sequence length="69" mass="7104">MSALSNLVHRSVVLVPLSFGHPDTAELSQVMGGSAWGAATQAAGDGSRQVTEAELALAAYQGKNLVHTK</sequence>
<dbReference type="EMBL" id="ML014133">
    <property type="protein sequence ID" value="RKP02861.1"/>
    <property type="molecule type" value="Genomic_DNA"/>
</dbReference>
<evidence type="ECO:0000313" key="2">
    <source>
        <dbReference type="Proteomes" id="UP000274922"/>
    </source>
</evidence>